<dbReference type="OrthoDB" id="2397950at2759"/>
<comment type="caution">
    <text evidence="2">The sequence shown here is derived from an EMBL/GenBank/DDBJ whole genome shotgun (WGS) entry which is preliminary data.</text>
</comment>
<feature type="compositionally biased region" description="Basic and acidic residues" evidence="1">
    <location>
        <begin position="74"/>
        <end position="90"/>
    </location>
</feature>
<gene>
    <name evidence="2" type="ORF">AGERDE_LOCUS12391</name>
</gene>
<organism evidence="2 3">
    <name type="scientific">Ambispora gerdemannii</name>
    <dbReference type="NCBI Taxonomy" id="144530"/>
    <lineage>
        <taxon>Eukaryota</taxon>
        <taxon>Fungi</taxon>
        <taxon>Fungi incertae sedis</taxon>
        <taxon>Mucoromycota</taxon>
        <taxon>Glomeromycotina</taxon>
        <taxon>Glomeromycetes</taxon>
        <taxon>Archaeosporales</taxon>
        <taxon>Ambisporaceae</taxon>
        <taxon>Ambispora</taxon>
    </lineage>
</organism>
<evidence type="ECO:0000313" key="3">
    <source>
        <dbReference type="Proteomes" id="UP000789831"/>
    </source>
</evidence>
<dbReference type="Proteomes" id="UP000789831">
    <property type="component" value="Unassembled WGS sequence"/>
</dbReference>
<feature type="region of interest" description="Disordered" evidence="1">
    <location>
        <begin position="65"/>
        <end position="90"/>
    </location>
</feature>
<dbReference type="AlphaFoldDB" id="A0A9N9EHD4"/>
<name>A0A9N9EHD4_9GLOM</name>
<dbReference type="EMBL" id="CAJVPL010008412">
    <property type="protein sequence ID" value="CAG8674190.1"/>
    <property type="molecule type" value="Genomic_DNA"/>
</dbReference>
<proteinExistence type="predicted"/>
<evidence type="ECO:0000313" key="2">
    <source>
        <dbReference type="EMBL" id="CAG8674190.1"/>
    </source>
</evidence>
<sequence>VKYITKIITDDDDDERQQHERYTEENWTFTNWKEVINEESTQNYLNKSFEPESNNLSQEVARIFDDDEVQSDNEGEKRADMVEDNKKDEKDNDDVELLEFFQDVFKNLDSCRHDQKSDYDRISSQFSSFDEELRDIQREIEELEAICLKQKPCTFKRNRNGF</sequence>
<feature type="non-terminal residue" evidence="2">
    <location>
        <position position="1"/>
    </location>
</feature>
<evidence type="ECO:0000256" key="1">
    <source>
        <dbReference type="SAM" id="MobiDB-lite"/>
    </source>
</evidence>
<protein>
    <submittedName>
        <fullName evidence="2">6810_t:CDS:1</fullName>
    </submittedName>
</protein>
<reference evidence="2" key="1">
    <citation type="submission" date="2021-06" db="EMBL/GenBank/DDBJ databases">
        <authorList>
            <person name="Kallberg Y."/>
            <person name="Tangrot J."/>
            <person name="Rosling A."/>
        </authorList>
    </citation>
    <scope>NUCLEOTIDE SEQUENCE</scope>
    <source>
        <strain evidence="2">MT106</strain>
    </source>
</reference>
<keyword evidence="3" id="KW-1185">Reference proteome</keyword>
<accession>A0A9N9EHD4</accession>